<dbReference type="InterPro" id="IPR005746">
    <property type="entry name" value="Thioredoxin"/>
</dbReference>
<sequence length="106" mass="11892">MVQFVKTLPEYKAIIQNTENKLIIVDFTATWCGPCRQIAPVFESLASKYPGVVLYKVDVDEASDIAAEYGIRAMPTFHFYKDGNKVDELCGAIPSKLESLVQQWTS</sequence>
<dbReference type="PRINTS" id="PR00421">
    <property type="entry name" value="THIOREDOXIN"/>
</dbReference>
<evidence type="ECO:0000313" key="5">
    <source>
        <dbReference type="EMBL" id="KAG8595252.1"/>
    </source>
</evidence>
<dbReference type="PROSITE" id="PS51352">
    <property type="entry name" value="THIOREDOXIN_2"/>
    <property type="match status" value="1"/>
</dbReference>
<evidence type="ECO:0000313" key="6">
    <source>
        <dbReference type="Proteomes" id="UP000824782"/>
    </source>
</evidence>
<accession>A0AAV7DF69</accession>
<keyword evidence="2" id="KW-1015">Disulfide bond</keyword>
<dbReference type="PROSITE" id="PS00194">
    <property type="entry name" value="THIOREDOXIN_1"/>
    <property type="match status" value="1"/>
</dbReference>
<comment type="caution">
    <text evidence="5">The sequence shown here is derived from an EMBL/GenBank/DDBJ whole genome shotgun (WGS) entry which is preliminary data.</text>
</comment>
<keyword evidence="6" id="KW-1185">Reference proteome</keyword>
<dbReference type="EMBL" id="WNYA01000001">
    <property type="protein sequence ID" value="KAG8595252.1"/>
    <property type="molecule type" value="Genomic_DNA"/>
</dbReference>
<protein>
    <recommendedName>
        <fullName evidence="4">Thioredoxin domain-containing protein</fullName>
    </recommendedName>
</protein>
<dbReference type="InterPro" id="IPR013766">
    <property type="entry name" value="Thioredoxin_domain"/>
</dbReference>
<dbReference type="PANTHER" id="PTHR46115">
    <property type="entry name" value="THIOREDOXIN-LIKE PROTEIN 1"/>
    <property type="match status" value="1"/>
</dbReference>
<dbReference type="InterPro" id="IPR036249">
    <property type="entry name" value="Thioredoxin-like_sf"/>
</dbReference>
<dbReference type="InterPro" id="IPR017937">
    <property type="entry name" value="Thioredoxin_CS"/>
</dbReference>
<dbReference type="NCBIfam" id="TIGR01068">
    <property type="entry name" value="thioredoxin"/>
    <property type="match status" value="1"/>
</dbReference>
<dbReference type="SUPFAM" id="SSF52833">
    <property type="entry name" value="Thioredoxin-like"/>
    <property type="match status" value="1"/>
</dbReference>
<dbReference type="Gene3D" id="3.40.30.10">
    <property type="entry name" value="Glutaredoxin"/>
    <property type="match status" value="1"/>
</dbReference>
<evidence type="ECO:0000256" key="1">
    <source>
        <dbReference type="ARBA" id="ARBA00022799"/>
    </source>
</evidence>
<dbReference type="Proteomes" id="UP000824782">
    <property type="component" value="Unassembled WGS sequence"/>
</dbReference>
<name>A0AAV7DF69_ENGPU</name>
<evidence type="ECO:0000256" key="2">
    <source>
        <dbReference type="ARBA" id="ARBA00023157"/>
    </source>
</evidence>
<evidence type="ECO:0000256" key="3">
    <source>
        <dbReference type="ARBA" id="ARBA00023284"/>
    </source>
</evidence>
<feature type="domain" description="Thioredoxin" evidence="4">
    <location>
        <begin position="1"/>
        <end position="106"/>
    </location>
</feature>
<dbReference type="AlphaFoldDB" id="A0AAV7DF69"/>
<dbReference type="GO" id="GO:0015035">
    <property type="term" value="F:protein-disulfide reductase activity"/>
    <property type="evidence" value="ECO:0007669"/>
    <property type="project" value="InterPro"/>
</dbReference>
<gene>
    <name evidence="5" type="ORF">GDO81_001467</name>
</gene>
<proteinExistence type="predicted"/>
<keyword evidence="3" id="KW-0676">Redox-active center</keyword>
<dbReference type="FunFam" id="3.40.30.10:FF:000245">
    <property type="entry name" value="Thioredoxin"/>
    <property type="match status" value="1"/>
</dbReference>
<reference evidence="5" key="1">
    <citation type="thesis" date="2020" institute="ProQuest LLC" country="789 East Eisenhower Parkway, Ann Arbor, MI, USA">
        <title>Comparative Genomics and Chromosome Evolution.</title>
        <authorList>
            <person name="Mudd A.B."/>
        </authorList>
    </citation>
    <scope>NUCLEOTIDE SEQUENCE</scope>
    <source>
        <strain evidence="5">237g6f4</strain>
        <tissue evidence="5">Blood</tissue>
    </source>
</reference>
<keyword evidence="1" id="KW-0702">S-nitrosylation</keyword>
<dbReference type="CDD" id="cd02947">
    <property type="entry name" value="TRX_family"/>
    <property type="match status" value="1"/>
</dbReference>
<evidence type="ECO:0000259" key="4">
    <source>
        <dbReference type="PROSITE" id="PS51352"/>
    </source>
</evidence>
<organism evidence="5 6">
    <name type="scientific">Engystomops pustulosus</name>
    <name type="common">Tungara frog</name>
    <name type="synonym">Physalaemus pustulosus</name>
    <dbReference type="NCBI Taxonomy" id="76066"/>
    <lineage>
        <taxon>Eukaryota</taxon>
        <taxon>Metazoa</taxon>
        <taxon>Chordata</taxon>
        <taxon>Craniata</taxon>
        <taxon>Vertebrata</taxon>
        <taxon>Euteleostomi</taxon>
        <taxon>Amphibia</taxon>
        <taxon>Batrachia</taxon>
        <taxon>Anura</taxon>
        <taxon>Neobatrachia</taxon>
        <taxon>Hyloidea</taxon>
        <taxon>Leptodactylidae</taxon>
        <taxon>Leiuperinae</taxon>
        <taxon>Engystomops</taxon>
    </lineage>
</organism>
<dbReference type="Pfam" id="PF00085">
    <property type="entry name" value="Thioredoxin"/>
    <property type="match status" value="1"/>
</dbReference>